<dbReference type="PRINTS" id="PR00452">
    <property type="entry name" value="SH3DOMAIN"/>
</dbReference>
<accession>A0AA48L1Z4</accession>
<dbReference type="PANTHER" id="PTHR45929:SF7">
    <property type="entry name" value="LAS SEVENTEEN-BINDING PROTEIN 1"/>
    <property type="match status" value="1"/>
</dbReference>
<dbReference type="AlphaFoldDB" id="A0AA48L1Z4"/>
<dbReference type="InterPro" id="IPR036028">
    <property type="entry name" value="SH3-like_dom_sf"/>
</dbReference>
<dbReference type="Pfam" id="PF00018">
    <property type="entry name" value="SH3_1"/>
    <property type="match status" value="1"/>
</dbReference>
<evidence type="ECO:0000313" key="4">
    <source>
        <dbReference type="EMBL" id="BEI87758.1"/>
    </source>
</evidence>
<dbReference type="Proteomes" id="UP001233271">
    <property type="component" value="Chromosome 1"/>
</dbReference>
<dbReference type="Gene3D" id="2.30.30.40">
    <property type="entry name" value="SH3 Domains"/>
    <property type="match status" value="1"/>
</dbReference>
<proteinExistence type="predicted"/>
<protein>
    <recommendedName>
        <fullName evidence="3">SH3 domain-containing protein</fullName>
    </recommendedName>
</protein>
<dbReference type="PROSITE" id="PS50002">
    <property type="entry name" value="SH3"/>
    <property type="match status" value="1"/>
</dbReference>
<gene>
    <name evidence="4" type="primary">NRAP</name>
    <name evidence="4" type="ORF">CcaverHIS019_0104760</name>
</gene>
<name>A0AA48L1Z4_9TREE</name>
<dbReference type="PANTHER" id="PTHR45929">
    <property type="entry name" value="JAK PATHWAY SIGNAL TRANSDUCTION ADAPTOR MOLECULE"/>
    <property type="match status" value="1"/>
</dbReference>
<keyword evidence="5" id="KW-1185">Reference proteome</keyword>
<dbReference type="InterPro" id="IPR050670">
    <property type="entry name" value="STAM"/>
</dbReference>
<dbReference type="KEGG" id="ccac:CcaHIS019_0104760"/>
<evidence type="ECO:0000256" key="2">
    <source>
        <dbReference type="PROSITE-ProRule" id="PRU00192"/>
    </source>
</evidence>
<organism evidence="4 5">
    <name type="scientific">Cutaneotrichosporon cavernicola</name>
    <dbReference type="NCBI Taxonomy" id="279322"/>
    <lineage>
        <taxon>Eukaryota</taxon>
        <taxon>Fungi</taxon>
        <taxon>Dikarya</taxon>
        <taxon>Basidiomycota</taxon>
        <taxon>Agaricomycotina</taxon>
        <taxon>Tremellomycetes</taxon>
        <taxon>Trichosporonales</taxon>
        <taxon>Trichosporonaceae</taxon>
        <taxon>Cutaneotrichosporon</taxon>
    </lineage>
</organism>
<evidence type="ECO:0000256" key="1">
    <source>
        <dbReference type="ARBA" id="ARBA00022443"/>
    </source>
</evidence>
<evidence type="ECO:0000259" key="3">
    <source>
        <dbReference type="PROSITE" id="PS50002"/>
    </source>
</evidence>
<dbReference type="CDD" id="cd00174">
    <property type="entry name" value="SH3"/>
    <property type="match status" value="1"/>
</dbReference>
<feature type="domain" description="SH3" evidence="3">
    <location>
        <begin position="118"/>
        <end position="181"/>
    </location>
</feature>
<dbReference type="EMBL" id="AP028212">
    <property type="protein sequence ID" value="BEI87758.1"/>
    <property type="molecule type" value="Genomic_DNA"/>
</dbReference>
<sequence length="276" mass="28653">MASQQPAQALASHLVSQTLASVGLLETLQLITPTAANEIRSRLPNPYTQFPALASVPASNVTPASPPLAIVSGIAGMNMNQANQAVSPPQQFQAPVAAFQAAHVPGPALPPRNTPPGHNEQRARALWDYNGADPGDLRFRQGDTIVIVEEVNKEWFRGHLVGGSVEKGGLFPANYVEKITSGTRDEKAGAGGMVPYQPPGAATSYYTPPPGQVQQYASPSMSPMQQSAGGTTIVVQDDPKKHKFGKLGGNLGNAAVTGAGFGFGSAVASNIVNAIL</sequence>
<dbReference type="InterPro" id="IPR001452">
    <property type="entry name" value="SH3_domain"/>
</dbReference>
<reference evidence="4" key="1">
    <citation type="journal article" date="2023" name="BMC Genomics">
        <title>Chromosome-level genome assemblies of Cutaneotrichosporon spp. (Trichosporonales, Basidiomycota) reveal imbalanced evolution between nucleotide sequences and chromosome synteny.</title>
        <authorList>
            <person name="Kobayashi Y."/>
            <person name="Kayamori A."/>
            <person name="Aoki K."/>
            <person name="Shiwa Y."/>
            <person name="Matsutani M."/>
            <person name="Fujita N."/>
            <person name="Sugita T."/>
            <person name="Iwasaki W."/>
            <person name="Tanaka N."/>
            <person name="Takashima M."/>
        </authorList>
    </citation>
    <scope>NUCLEOTIDE SEQUENCE</scope>
    <source>
        <strain evidence="4">HIS019</strain>
    </source>
</reference>
<evidence type="ECO:0000313" key="5">
    <source>
        <dbReference type="Proteomes" id="UP001233271"/>
    </source>
</evidence>
<keyword evidence="1 2" id="KW-0728">SH3 domain</keyword>
<dbReference type="GeneID" id="85491629"/>
<dbReference type="SMART" id="SM00326">
    <property type="entry name" value="SH3"/>
    <property type="match status" value="1"/>
</dbReference>
<dbReference type="RefSeq" id="XP_060453024.1">
    <property type="nucleotide sequence ID" value="XM_060600744.1"/>
</dbReference>
<dbReference type="SUPFAM" id="SSF50044">
    <property type="entry name" value="SH3-domain"/>
    <property type="match status" value="1"/>
</dbReference>